<evidence type="ECO:0000313" key="7">
    <source>
        <dbReference type="Proteomes" id="UP000762676"/>
    </source>
</evidence>
<feature type="domain" description="Fibronectin type-III" evidence="5">
    <location>
        <begin position="34"/>
        <end position="133"/>
    </location>
</feature>
<dbReference type="CDD" id="cd00063">
    <property type="entry name" value="FN3"/>
    <property type="match status" value="6"/>
</dbReference>
<dbReference type="InterPro" id="IPR013783">
    <property type="entry name" value="Ig-like_fold"/>
</dbReference>
<comment type="caution">
    <text evidence="6">The sequence shown here is derived from an EMBL/GenBank/DDBJ whole genome shotgun (WGS) entry which is preliminary data.</text>
</comment>
<feature type="domain" description="Ig-like" evidence="4">
    <location>
        <begin position="748"/>
        <end position="832"/>
    </location>
</feature>
<protein>
    <submittedName>
        <fullName evidence="6">Ig-like and fibronectin type-III domain-containing protein C25G4.10</fullName>
    </submittedName>
</protein>
<dbReference type="InterPro" id="IPR007110">
    <property type="entry name" value="Ig-like_dom"/>
</dbReference>
<feature type="compositionally biased region" description="Basic and acidic residues" evidence="2">
    <location>
        <begin position="1273"/>
        <end position="1282"/>
    </location>
</feature>
<accession>A0AAV4EDX8</accession>
<feature type="region of interest" description="Disordered" evidence="2">
    <location>
        <begin position="1273"/>
        <end position="1313"/>
    </location>
</feature>
<keyword evidence="3" id="KW-1133">Transmembrane helix</keyword>
<dbReference type="InterPro" id="IPR050991">
    <property type="entry name" value="ECM_Regulatory_Proteins"/>
</dbReference>
<dbReference type="InterPro" id="IPR013098">
    <property type="entry name" value="Ig_I-set"/>
</dbReference>
<dbReference type="InterPro" id="IPR036179">
    <property type="entry name" value="Ig-like_dom_sf"/>
</dbReference>
<dbReference type="Gene3D" id="2.60.40.10">
    <property type="entry name" value="Immunoglobulins"/>
    <property type="match status" value="8"/>
</dbReference>
<dbReference type="SUPFAM" id="SSF48726">
    <property type="entry name" value="Immunoglobulin"/>
    <property type="match status" value="2"/>
</dbReference>
<gene>
    <name evidence="6" type="ORF">ElyMa_001780300</name>
</gene>
<evidence type="ECO:0000256" key="2">
    <source>
        <dbReference type="SAM" id="MobiDB-lite"/>
    </source>
</evidence>
<evidence type="ECO:0000259" key="5">
    <source>
        <dbReference type="PROSITE" id="PS50853"/>
    </source>
</evidence>
<name>A0AAV4EDX8_9GAST</name>
<reference evidence="6 7" key="1">
    <citation type="journal article" date="2021" name="Elife">
        <title>Chloroplast acquisition without the gene transfer in kleptoplastic sea slugs, Plakobranchus ocellatus.</title>
        <authorList>
            <person name="Maeda T."/>
            <person name="Takahashi S."/>
            <person name="Yoshida T."/>
            <person name="Shimamura S."/>
            <person name="Takaki Y."/>
            <person name="Nagai Y."/>
            <person name="Toyoda A."/>
            <person name="Suzuki Y."/>
            <person name="Arimoto A."/>
            <person name="Ishii H."/>
            <person name="Satoh N."/>
            <person name="Nishiyama T."/>
            <person name="Hasebe M."/>
            <person name="Maruyama T."/>
            <person name="Minagawa J."/>
            <person name="Obokata J."/>
            <person name="Shigenobu S."/>
        </authorList>
    </citation>
    <scope>NUCLEOTIDE SEQUENCE [LARGE SCALE GENOMIC DNA]</scope>
</reference>
<feature type="domain" description="Fibronectin type-III" evidence="5">
    <location>
        <begin position="444"/>
        <end position="537"/>
    </location>
</feature>
<proteinExistence type="predicted"/>
<dbReference type="SUPFAM" id="SSF49265">
    <property type="entry name" value="Fibronectin type III"/>
    <property type="match status" value="4"/>
</dbReference>
<dbReference type="Proteomes" id="UP000762676">
    <property type="component" value="Unassembled WGS sequence"/>
</dbReference>
<feature type="domain" description="Fibronectin type-III" evidence="5">
    <location>
        <begin position="659"/>
        <end position="750"/>
    </location>
</feature>
<dbReference type="SMART" id="SM00409">
    <property type="entry name" value="IG"/>
    <property type="match status" value="2"/>
</dbReference>
<feature type="domain" description="Ig-like" evidence="4">
    <location>
        <begin position="841"/>
        <end position="939"/>
    </location>
</feature>
<organism evidence="6 7">
    <name type="scientific">Elysia marginata</name>
    <dbReference type="NCBI Taxonomy" id="1093978"/>
    <lineage>
        <taxon>Eukaryota</taxon>
        <taxon>Metazoa</taxon>
        <taxon>Spiralia</taxon>
        <taxon>Lophotrochozoa</taxon>
        <taxon>Mollusca</taxon>
        <taxon>Gastropoda</taxon>
        <taxon>Heterobranchia</taxon>
        <taxon>Euthyneura</taxon>
        <taxon>Panpulmonata</taxon>
        <taxon>Sacoglossa</taxon>
        <taxon>Placobranchoidea</taxon>
        <taxon>Plakobranchidae</taxon>
        <taxon>Elysia</taxon>
    </lineage>
</organism>
<dbReference type="InterPro" id="IPR003961">
    <property type="entry name" value="FN3_dom"/>
</dbReference>
<keyword evidence="1" id="KW-0677">Repeat</keyword>
<feature type="domain" description="Fibronectin type-III" evidence="5">
    <location>
        <begin position="1011"/>
        <end position="1107"/>
    </location>
</feature>
<feature type="transmembrane region" description="Helical" evidence="3">
    <location>
        <begin position="1205"/>
        <end position="1230"/>
    </location>
</feature>
<dbReference type="Pfam" id="PF07679">
    <property type="entry name" value="I-set"/>
    <property type="match status" value="1"/>
</dbReference>
<evidence type="ECO:0000259" key="4">
    <source>
        <dbReference type="PROSITE" id="PS50835"/>
    </source>
</evidence>
<sequence>MPAMSAETLVCLSDTQVNALLSCAVSGAELFPSAPTSVSAVAVNTGSPAILVKWAPPEKNAEVVTGYKIMYRPITEPTYRSILIHDSDVFMKRLSQESENIEADQGYFIHVVALAQHGISLSSTEVELYVNNDCCERKNVDETCRTMLCHSKTWSQFQTTRALSCFPSLGAVFTCLAGERNNTVCCEAFDVTSECLPLCSGVPPSFDDTLAGCVVQMNIIEACVHQGYVSQPAPPTNLRVQHVTNEFVQIEFDPSPSKDITHYTLQLRTNDISAPFQFLQRLGPTTTSFAMNNLAENTLYWVRVIAETAEQGSLPSETVSFLTYSDSYEEPVIKPVRLDPYDFRQCCNDSGMPEVCAEGCYYRPNMTDYYRQHPYCFPHIGSVLTCASDGRDHRPCCRQRNIVEVCEDLCIRNKHGPLDDKYLPVCVPETYKAILCFNEGLLTLPRYPDVVVTDRSFHTITLNWTHPISGAIVDTYQIYYKQVNQFRNETIMVESDRFDYILQDLLEGTEYEIYLFSVNENGTSIASPTISEYTLQDTSETNPVNITDGEFGRAYWQNISYCCESTVSETCRDLCLNKESAVDHRDVCFNESNAMLACFSDGQDHRLCCEERGLPAVCVPICGGNSPTDSVVGATCMSYAYQDIIYSCFLERKGLVPEAPLNFSAALSEFADHSVSLSWDAPASCADCRYTVYYWIVGDSDNKTVLETTSTSMDVSVDAGALRYSFIVVARNSYGSGQASATRTLYVPNYARDVKVYLNGGASLVDQGQRAILVCSIAGFPQDIKQMQVRWVFGHRQEIKRGRFLYLDDVTRDNEGTYTCEVTDYFITSSASFYLPIKAAPRFDQMKVQSIAPGVKGGAAKIACWFRGYPDSDKNAWIKDGRRLEQDLTKRSMNVDSRYHTGITVYRMKIVNVTENDYGNYSITVSNQFGSTKCHVRLRNPYDEDNIIVAPAISNPPECCARRGVPSLCQELCGYHVNVSQVLGDEDGKYITCLQYFEDFISCGAEHIPFSPVNITLSLASDGRDIVVSWSQPLQASDRVDHYSIFYTLVGSDASPVNVSAHVSNNILRHRLKNVESMRYYDIWMTSGNKWGNSIPSPKTRIETFSFALNRPTNLNVTHLPGGIDIFLTWSIKKLEYYYSFTIHYKKVADQYYAKIHNIQGTSFTFTGLDPHTSYMVFVEGVGPVLSRPSDTIEFNTKDFDGKKIGIGVGVTVAVLALIAVVLLVLFFVFRARIVPPKVDDTVAFQNPGFGSTGSVKLQGLSGSSFDYDHLEEESQGKDPAHVYDNTGVVNSNDGSAVQGGESSLDPPGYENPMYLHGNGGDVSTMSNGAGNDSVATLDLTVEMTNQE</sequence>
<evidence type="ECO:0000256" key="1">
    <source>
        <dbReference type="ARBA" id="ARBA00022737"/>
    </source>
</evidence>
<evidence type="ECO:0000313" key="6">
    <source>
        <dbReference type="EMBL" id="GFR58870.1"/>
    </source>
</evidence>
<keyword evidence="3" id="KW-0472">Membrane</keyword>
<dbReference type="PANTHER" id="PTHR46708:SF2">
    <property type="entry name" value="FIBRONECTIN TYPE-III DOMAIN-CONTAINING PROTEIN"/>
    <property type="match status" value="1"/>
</dbReference>
<feature type="domain" description="Fibronectin type-III" evidence="5">
    <location>
        <begin position="234"/>
        <end position="326"/>
    </location>
</feature>
<keyword evidence="7" id="KW-1185">Reference proteome</keyword>
<dbReference type="SMART" id="SM00060">
    <property type="entry name" value="FN3"/>
    <property type="match status" value="6"/>
</dbReference>
<dbReference type="InterPro" id="IPR002602">
    <property type="entry name" value="DB"/>
</dbReference>
<dbReference type="Pfam" id="PF01682">
    <property type="entry name" value="DB"/>
    <property type="match status" value="3"/>
</dbReference>
<dbReference type="EMBL" id="BMAT01003620">
    <property type="protein sequence ID" value="GFR58870.1"/>
    <property type="molecule type" value="Genomic_DNA"/>
</dbReference>
<dbReference type="PROSITE" id="PS50835">
    <property type="entry name" value="IG_LIKE"/>
    <property type="match status" value="2"/>
</dbReference>
<feature type="domain" description="Fibronectin type-III" evidence="5">
    <location>
        <begin position="1111"/>
        <end position="1200"/>
    </location>
</feature>
<evidence type="ECO:0000256" key="3">
    <source>
        <dbReference type="SAM" id="Phobius"/>
    </source>
</evidence>
<dbReference type="PANTHER" id="PTHR46708">
    <property type="entry name" value="TENASCIN"/>
    <property type="match status" value="1"/>
</dbReference>
<dbReference type="Pfam" id="PF00041">
    <property type="entry name" value="fn3"/>
    <property type="match status" value="3"/>
</dbReference>
<keyword evidence="3" id="KW-0812">Transmembrane</keyword>
<dbReference type="InterPro" id="IPR003599">
    <property type="entry name" value="Ig_sub"/>
</dbReference>
<dbReference type="InterPro" id="IPR036116">
    <property type="entry name" value="FN3_sf"/>
</dbReference>
<dbReference type="PROSITE" id="PS50853">
    <property type="entry name" value="FN3"/>
    <property type="match status" value="6"/>
</dbReference>